<evidence type="ECO:0000313" key="3">
    <source>
        <dbReference type="EMBL" id="GBN63239.1"/>
    </source>
</evidence>
<keyword evidence="4" id="KW-1185">Reference proteome</keyword>
<name>A0A4Y2QIV5_ARAVE</name>
<gene>
    <name evidence="3" type="ORF">AVEN_256668_1</name>
    <name evidence="2" type="ORF">AVEN_48634_1</name>
</gene>
<evidence type="ECO:0000313" key="2">
    <source>
        <dbReference type="EMBL" id="GBN63220.1"/>
    </source>
</evidence>
<accession>A0A4Y2QIV5</accession>
<evidence type="ECO:0000313" key="4">
    <source>
        <dbReference type="Proteomes" id="UP000499080"/>
    </source>
</evidence>
<evidence type="ECO:0000256" key="1">
    <source>
        <dbReference type="SAM" id="MobiDB-lite"/>
    </source>
</evidence>
<organism evidence="2 4">
    <name type="scientific">Araneus ventricosus</name>
    <name type="common">Orbweaver spider</name>
    <name type="synonym">Epeira ventricosa</name>
    <dbReference type="NCBI Taxonomy" id="182803"/>
    <lineage>
        <taxon>Eukaryota</taxon>
        <taxon>Metazoa</taxon>
        <taxon>Ecdysozoa</taxon>
        <taxon>Arthropoda</taxon>
        <taxon>Chelicerata</taxon>
        <taxon>Arachnida</taxon>
        <taxon>Araneae</taxon>
        <taxon>Araneomorphae</taxon>
        <taxon>Entelegynae</taxon>
        <taxon>Araneoidea</taxon>
        <taxon>Araneidae</taxon>
        <taxon>Araneus</taxon>
    </lineage>
</organism>
<dbReference type="Proteomes" id="UP000499080">
    <property type="component" value="Unassembled WGS sequence"/>
</dbReference>
<proteinExistence type="predicted"/>
<feature type="region of interest" description="Disordered" evidence="1">
    <location>
        <begin position="57"/>
        <end position="78"/>
    </location>
</feature>
<reference evidence="2 4" key="1">
    <citation type="journal article" date="2019" name="Sci. Rep.">
        <title>Orb-weaving spider Araneus ventricosus genome elucidates the spidroin gene catalogue.</title>
        <authorList>
            <person name="Kono N."/>
            <person name="Nakamura H."/>
            <person name="Ohtoshi R."/>
            <person name="Moran D.A.P."/>
            <person name="Shinohara A."/>
            <person name="Yoshida Y."/>
            <person name="Fujiwara M."/>
            <person name="Mori M."/>
            <person name="Tomita M."/>
            <person name="Arakawa K."/>
        </authorList>
    </citation>
    <scope>NUCLEOTIDE SEQUENCE [LARGE SCALE GENOMIC DNA]</scope>
</reference>
<dbReference type="EMBL" id="BGPR01013996">
    <property type="protein sequence ID" value="GBN63239.1"/>
    <property type="molecule type" value="Genomic_DNA"/>
</dbReference>
<dbReference type="EMBL" id="BGPR01013992">
    <property type="protein sequence ID" value="GBN63220.1"/>
    <property type="molecule type" value="Genomic_DNA"/>
</dbReference>
<comment type="caution">
    <text evidence="2">The sequence shown here is derived from an EMBL/GenBank/DDBJ whole genome shotgun (WGS) entry which is preliminary data.</text>
</comment>
<protein>
    <submittedName>
        <fullName evidence="2">Uncharacterized protein</fullName>
    </submittedName>
</protein>
<sequence>MSFLNLHEGFTGISQLEPWTLKPESSHSPHHPGPIKDFLASDNFNVQYYILRIFDGTGTRTRDPPGYEKLPPGHHPKTNYSGCIVTTLRTKPFLGRCY</sequence>
<dbReference type="AlphaFoldDB" id="A0A4Y2QIV5"/>